<evidence type="ECO:0000256" key="1">
    <source>
        <dbReference type="RuleBase" id="RU000363"/>
    </source>
</evidence>
<dbReference type="InterPro" id="IPR020904">
    <property type="entry name" value="Sc_DH/Rdtase_CS"/>
</dbReference>
<dbReference type="EMBL" id="JACYXI010000008">
    <property type="protein sequence ID" value="MBD8892500.1"/>
    <property type="molecule type" value="Genomic_DNA"/>
</dbReference>
<organism evidence="2 3">
    <name type="scientific">Roseibium litorale</name>
    <dbReference type="NCBI Taxonomy" id="2803841"/>
    <lineage>
        <taxon>Bacteria</taxon>
        <taxon>Pseudomonadati</taxon>
        <taxon>Pseudomonadota</taxon>
        <taxon>Alphaproteobacteria</taxon>
        <taxon>Hyphomicrobiales</taxon>
        <taxon>Stappiaceae</taxon>
        <taxon>Roseibium</taxon>
    </lineage>
</organism>
<gene>
    <name evidence="2" type="ORF">IG616_13170</name>
</gene>
<dbReference type="InterPro" id="IPR002347">
    <property type="entry name" value="SDR_fam"/>
</dbReference>
<dbReference type="Gene3D" id="3.40.50.720">
    <property type="entry name" value="NAD(P)-binding Rossmann-like Domain"/>
    <property type="match status" value="1"/>
</dbReference>
<dbReference type="PANTHER" id="PTHR43975">
    <property type="entry name" value="ZGC:101858"/>
    <property type="match status" value="1"/>
</dbReference>
<name>A0ABR9CNS6_9HYPH</name>
<comment type="similarity">
    <text evidence="1">Belongs to the short-chain dehydrogenases/reductases (SDR) family.</text>
</comment>
<proteinExistence type="inferred from homology"/>
<dbReference type="Proteomes" id="UP000632063">
    <property type="component" value="Unassembled WGS sequence"/>
</dbReference>
<dbReference type="InterPro" id="IPR036291">
    <property type="entry name" value="NAD(P)-bd_dom_sf"/>
</dbReference>
<sequence length="228" mass="24452">MVSGASRGIGLAIATLLLQKGYNVSAGARSVEALEKAFAGAPAGRFLAARYDAADRTSHEVWLKETLQRFGKLDALVNNAGTSNKFSIEEGEEADLDALWAVNVKGPLFLTRICLPHLKATGTGRVINVASLSGKRVRNDNIAYNMTKHALMALTHGTRRIGWDHGVRATAVCPSFVATDLTDGITKVSRDEMIDPKDFAEITALAIALPNTAAMAEMLVNCRLEDTL</sequence>
<reference evidence="2 3" key="2">
    <citation type="journal article" date="2021" name="Int. J. Syst. Evol. Microbiol.">
        <title>Roseibium litorale sp. nov., isolated from a tidal flat sediment and proposal for the reclassification of Labrenzia polysiphoniae as Roseibium polysiphoniae comb. nov.</title>
        <authorList>
            <person name="Liu Y."/>
            <person name="Pei T."/>
            <person name="Du J."/>
            <person name="Chao M."/>
            <person name="Deng M.R."/>
            <person name="Zhu H."/>
        </authorList>
    </citation>
    <scope>NUCLEOTIDE SEQUENCE [LARGE SCALE GENOMIC DNA]</scope>
    <source>
        <strain evidence="2 3">4C16A</strain>
    </source>
</reference>
<evidence type="ECO:0000313" key="3">
    <source>
        <dbReference type="Proteomes" id="UP000632063"/>
    </source>
</evidence>
<evidence type="ECO:0000313" key="2">
    <source>
        <dbReference type="EMBL" id="MBD8892500.1"/>
    </source>
</evidence>
<comment type="caution">
    <text evidence="2">The sequence shown here is derived from an EMBL/GenBank/DDBJ whole genome shotgun (WGS) entry which is preliminary data.</text>
</comment>
<accession>A0ABR9CNS6</accession>
<reference evidence="3" key="1">
    <citation type="submission" date="2020-09" db="EMBL/GenBank/DDBJ databases">
        <title>The genome sequence of strain Labrenzia suaedae 4C16A.</title>
        <authorList>
            <person name="Liu Y."/>
        </authorList>
    </citation>
    <scope>NUCLEOTIDE SEQUENCE [LARGE SCALE GENOMIC DNA]</scope>
    <source>
        <strain evidence="3">4C16A</strain>
    </source>
</reference>
<dbReference type="SUPFAM" id="SSF51735">
    <property type="entry name" value="NAD(P)-binding Rossmann-fold domains"/>
    <property type="match status" value="1"/>
</dbReference>
<protein>
    <submittedName>
        <fullName evidence="2">SDR family NAD(P)-dependent oxidoreductase</fullName>
    </submittedName>
</protein>
<dbReference type="PROSITE" id="PS00061">
    <property type="entry name" value="ADH_SHORT"/>
    <property type="match status" value="1"/>
</dbReference>
<dbReference type="PRINTS" id="PR00081">
    <property type="entry name" value="GDHRDH"/>
</dbReference>
<dbReference type="PANTHER" id="PTHR43975:SF2">
    <property type="entry name" value="EG:BACR7A4.14 PROTEIN-RELATED"/>
    <property type="match status" value="1"/>
</dbReference>
<dbReference type="PRINTS" id="PR00080">
    <property type="entry name" value="SDRFAMILY"/>
</dbReference>
<keyword evidence="3" id="KW-1185">Reference proteome</keyword>
<dbReference type="Pfam" id="PF00106">
    <property type="entry name" value="adh_short"/>
    <property type="match status" value="1"/>
</dbReference>